<accession>A0A9Q3Q052</accession>
<evidence type="ECO:0000313" key="3">
    <source>
        <dbReference type="Proteomes" id="UP000765509"/>
    </source>
</evidence>
<dbReference type="AlphaFoldDB" id="A0A9Q3Q052"/>
<evidence type="ECO:0000256" key="1">
    <source>
        <dbReference type="SAM" id="MobiDB-lite"/>
    </source>
</evidence>
<comment type="caution">
    <text evidence="2">The sequence shown here is derived from an EMBL/GenBank/DDBJ whole genome shotgun (WGS) entry which is preliminary data.</text>
</comment>
<evidence type="ECO:0000313" key="2">
    <source>
        <dbReference type="EMBL" id="MBW0578467.1"/>
    </source>
</evidence>
<name>A0A9Q3Q052_9BASI</name>
<keyword evidence="3" id="KW-1185">Reference proteome</keyword>
<gene>
    <name evidence="2" type="ORF">O181_118182</name>
</gene>
<proteinExistence type="predicted"/>
<feature type="compositionally biased region" description="Polar residues" evidence="1">
    <location>
        <begin position="1"/>
        <end position="23"/>
    </location>
</feature>
<dbReference type="Proteomes" id="UP000765509">
    <property type="component" value="Unassembled WGS sequence"/>
</dbReference>
<organism evidence="2 3">
    <name type="scientific">Austropuccinia psidii MF-1</name>
    <dbReference type="NCBI Taxonomy" id="1389203"/>
    <lineage>
        <taxon>Eukaryota</taxon>
        <taxon>Fungi</taxon>
        <taxon>Dikarya</taxon>
        <taxon>Basidiomycota</taxon>
        <taxon>Pucciniomycotina</taxon>
        <taxon>Pucciniomycetes</taxon>
        <taxon>Pucciniales</taxon>
        <taxon>Sphaerophragmiaceae</taxon>
        <taxon>Austropuccinia</taxon>
    </lineage>
</organism>
<sequence length="104" mass="12022">MSRPHQLSSGFKPFTNQQISGQESPFFKIPGSFQEKTRIQGEKQDHLQPEEERVRPKDPEAFGFVERSAKEPNVFVNNSRISSPINRNITPLRFNIMLSHLRVT</sequence>
<feature type="region of interest" description="Disordered" evidence="1">
    <location>
        <begin position="1"/>
        <end position="59"/>
    </location>
</feature>
<protein>
    <submittedName>
        <fullName evidence="2">Uncharacterized protein</fullName>
    </submittedName>
</protein>
<dbReference type="EMBL" id="AVOT02102850">
    <property type="protein sequence ID" value="MBW0578467.1"/>
    <property type="molecule type" value="Genomic_DNA"/>
</dbReference>
<reference evidence="2" key="1">
    <citation type="submission" date="2021-03" db="EMBL/GenBank/DDBJ databases">
        <title>Draft genome sequence of rust myrtle Austropuccinia psidii MF-1, a brazilian biotype.</title>
        <authorList>
            <person name="Quecine M.C."/>
            <person name="Pachon D.M.R."/>
            <person name="Bonatelli M.L."/>
            <person name="Correr F.H."/>
            <person name="Franceschini L.M."/>
            <person name="Leite T.F."/>
            <person name="Margarido G.R.A."/>
            <person name="Almeida C.A."/>
            <person name="Ferrarezi J.A."/>
            <person name="Labate C.A."/>
        </authorList>
    </citation>
    <scope>NUCLEOTIDE SEQUENCE</scope>
    <source>
        <strain evidence="2">MF-1</strain>
    </source>
</reference>
<feature type="compositionally biased region" description="Basic and acidic residues" evidence="1">
    <location>
        <begin position="35"/>
        <end position="59"/>
    </location>
</feature>